<accession>A0A8S5VDI1</accession>
<dbReference type="EMBL" id="BK016244">
    <property type="protein sequence ID" value="DAG04675.1"/>
    <property type="molecule type" value="Genomic_DNA"/>
</dbReference>
<proteinExistence type="predicted"/>
<evidence type="ECO:0000313" key="1">
    <source>
        <dbReference type="EMBL" id="DAG04675.1"/>
    </source>
</evidence>
<sequence length="63" mass="7747">MLLLMICALHGHWTYHMYLHVRDIQLNRSSVYRPFGQLYNTKIICLKMKMYKKSYRIFIHINT</sequence>
<protein>
    <submittedName>
        <fullName evidence="1">Uncharacterized protein</fullName>
    </submittedName>
</protein>
<reference evidence="1" key="1">
    <citation type="journal article" date="2021" name="Proc. Natl. Acad. Sci. U.S.A.">
        <title>A Catalog of Tens of Thousands of Viruses from Human Metagenomes Reveals Hidden Associations with Chronic Diseases.</title>
        <authorList>
            <person name="Tisza M.J."/>
            <person name="Buck C.B."/>
        </authorList>
    </citation>
    <scope>NUCLEOTIDE SEQUENCE</scope>
    <source>
        <strain evidence="1">CtDXu9</strain>
    </source>
</reference>
<name>A0A8S5VDI1_9CAUD</name>
<organism evidence="1">
    <name type="scientific">Siphoviridae sp. ctDXu9</name>
    <dbReference type="NCBI Taxonomy" id="2825387"/>
    <lineage>
        <taxon>Viruses</taxon>
        <taxon>Duplodnaviria</taxon>
        <taxon>Heunggongvirae</taxon>
        <taxon>Uroviricota</taxon>
        <taxon>Caudoviricetes</taxon>
    </lineage>
</organism>